<reference evidence="1 2" key="1">
    <citation type="submission" date="2021-04" db="EMBL/GenBank/DDBJ databases">
        <authorList>
            <person name="Shkoporov A.N."/>
            <person name="Stockdale S.R."/>
            <person name="Guerin E."/>
            <person name="Ross R.P."/>
            <person name="Hill C."/>
        </authorList>
    </citation>
    <scope>NUCLEOTIDE SEQUENCE [LARGE SCALE GENOMIC DNA]</scope>
    <source>
        <strain evidence="2">cr44_1</strain>
    </source>
</reference>
<dbReference type="EMBL" id="MZ130483">
    <property type="protein sequence ID" value="QWM89914.1"/>
    <property type="molecule type" value="Genomic_DNA"/>
</dbReference>
<evidence type="ECO:0000313" key="1">
    <source>
        <dbReference type="EMBL" id="QWM89914.1"/>
    </source>
</evidence>
<accession>A0AAE7RV02</accession>
<dbReference type="RefSeq" id="YP_010359486.1">
    <property type="nucleotide sequence ID" value="NC_062773.1"/>
</dbReference>
<evidence type="ECO:0000313" key="2">
    <source>
        <dbReference type="Proteomes" id="UP000827552"/>
    </source>
</evidence>
<proteinExistence type="predicted"/>
<dbReference type="GeneID" id="75691690"/>
<dbReference type="Proteomes" id="UP000827552">
    <property type="component" value="Segment"/>
</dbReference>
<dbReference type="KEGG" id="vg:75691690"/>
<name>A0AAE7RV02_9CAUD</name>
<organism evidence="1 2">
    <name type="scientific">uncultured phage cr44_1</name>
    <dbReference type="NCBI Taxonomy" id="2986405"/>
    <lineage>
        <taxon>Viruses</taxon>
        <taxon>Duplodnaviria</taxon>
        <taxon>Heunggongvirae</taxon>
        <taxon>Uroviricota</taxon>
        <taxon>Caudoviricetes</taxon>
        <taxon>Crassvirales</taxon>
        <taxon>Steigviridae</taxon>
        <taxon>Asinivirinae</taxon>
        <taxon>Kahnovirus</taxon>
        <taxon>Kahnovirus copri</taxon>
    </lineage>
</organism>
<gene>
    <name evidence="1" type="primary">gp_20458</name>
</gene>
<sequence length="256" mass="29191">MEFNLRFAYNVMGIFNSSEFGNPDQLEMNLSLDSNNVFRRSLVIEVNNGEVEIPVIAREHFEKLVSDNMAYPTIMGIKRIILPLYDNAPSQERRTFNSIITQLFTNVGYGGRLQKITTNKGEVYYGGKGIIFDESYTPLLLCTLTARSVHTEDNGNTMVYYRPVCHVGPKVFLESDKLINKGIIKKLIPYYISTDVNFPRNNYSFSSNPEDRKVKVIVDNFNKLFVEPIKPTPSTCSNDALNECLIDNIDDIMMLI</sequence>
<protein>
    <submittedName>
        <fullName evidence="1">Uncharacterized protein</fullName>
    </submittedName>
</protein>
<keyword evidence="2" id="KW-1185">Reference proteome</keyword>